<reference evidence="1" key="1">
    <citation type="submission" date="2019-12" db="EMBL/GenBank/DDBJ databases">
        <title>Microbes associate with the intestines of laboratory mice.</title>
        <authorList>
            <person name="Navarre W."/>
            <person name="Wong E."/>
        </authorList>
    </citation>
    <scope>NUCLEOTIDE SEQUENCE</scope>
    <source>
        <strain evidence="1">NM79_F5</strain>
    </source>
</reference>
<dbReference type="EMBL" id="WSRQ01000130">
    <property type="protein sequence ID" value="MVX67370.1"/>
    <property type="molecule type" value="Genomic_DNA"/>
</dbReference>
<gene>
    <name evidence="1" type="ORF">GKZ28_27505</name>
</gene>
<dbReference type="Proteomes" id="UP000656077">
    <property type="component" value="Unassembled WGS sequence"/>
</dbReference>
<evidence type="ECO:0000313" key="1">
    <source>
        <dbReference type="EMBL" id="MVX67370.1"/>
    </source>
</evidence>
<accession>A0A964RTF3</accession>
<dbReference type="AlphaFoldDB" id="A0A964RTF3"/>
<dbReference type="RefSeq" id="WP_160361771.1">
    <property type="nucleotide sequence ID" value="NZ_WSRQ01000130.1"/>
</dbReference>
<evidence type="ECO:0000313" key="2">
    <source>
        <dbReference type="Proteomes" id="UP000656077"/>
    </source>
</evidence>
<protein>
    <submittedName>
        <fullName evidence="1">Uncharacterized protein</fullName>
    </submittedName>
</protein>
<name>A0A964RTF3_9CLOT</name>
<sequence length="104" mass="12154">MSISEKIVVNKDKLEKIQTKLRGLKVMVHDKETQLLVTDILELLDGELKENDNSVEDMIYNKMNETKNSNPDLHFRLYMLYRKLSDGKIGEDEALKAYKTYISM</sequence>
<comment type="caution">
    <text evidence="1">The sequence shown here is derived from an EMBL/GenBank/DDBJ whole genome shotgun (WGS) entry which is preliminary data.</text>
</comment>
<organism evidence="1 2">
    <name type="scientific">Clostridium chromiireducens</name>
    <dbReference type="NCBI Taxonomy" id="225345"/>
    <lineage>
        <taxon>Bacteria</taxon>
        <taxon>Bacillati</taxon>
        <taxon>Bacillota</taxon>
        <taxon>Clostridia</taxon>
        <taxon>Eubacteriales</taxon>
        <taxon>Clostridiaceae</taxon>
        <taxon>Clostridium</taxon>
    </lineage>
</organism>
<proteinExistence type="predicted"/>